<comment type="caution">
    <text evidence="1">The sequence shown here is derived from an EMBL/GenBank/DDBJ whole genome shotgun (WGS) entry which is preliminary data.</text>
</comment>
<dbReference type="AlphaFoldDB" id="A0A645J2P2"/>
<proteinExistence type="predicted"/>
<accession>A0A645J2P2</accession>
<gene>
    <name evidence="1" type="ORF">SDC9_205066</name>
</gene>
<protein>
    <submittedName>
        <fullName evidence="1">Uncharacterized protein</fullName>
    </submittedName>
</protein>
<evidence type="ECO:0000313" key="1">
    <source>
        <dbReference type="EMBL" id="MPN57372.1"/>
    </source>
</evidence>
<name>A0A645J2P2_9ZZZZ</name>
<sequence>MFFKPIAVATSLATLTFFPIESIKVNFTSGNKMAKGMPGKPPPVPTSNTVVPGLKFITWAIASECNT</sequence>
<dbReference type="EMBL" id="VSSQ01128827">
    <property type="protein sequence ID" value="MPN57372.1"/>
    <property type="molecule type" value="Genomic_DNA"/>
</dbReference>
<reference evidence="1" key="1">
    <citation type="submission" date="2019-08" db="EMBL/GenBank/DDBJ databases">
        <authorList>
            <person name="Kucharzyk K."/>
            <person name="Murdoch R.W."/>
            <person name="Higgins S."/>
            <person name="Loffler F."/>
        </authorList>
    </citation>
    <scope>NUCLEOTIDE SEQUENCE</scope>
</reference>
<organism evidence="1">
    <name type="scientific">bioreactor metagenome</name>
    <dbReference type="NCBI Taxonomy" id="1076179"/>
    <lineage>
        <taxon>unclassified sequences</taxon>
        <taxon>metagenomes</taxon>
        <taxon>ecological metagenomes</taxon>
    </lineage>
</organism>